<keyword evidence="1" id="KW-0472">Membrane</keyword>
<dbReference type="PANTHER" id="PTHR12630:SF17">
    <property type="entry name" value="EXPRESSED PROTEIN"/>
    <property type="match status" value="1"/>
</dbReference>
<dbReference type="Proteomes" id="UP001279734">
    <property type="component" value="Unassembled WGS sequence"/>
</dbReference>
<dbReference type="GO" id="GO:0017177">
    <property type="term" value="C:glucosidase II complex"/>
    <property type="evidence" value="ECO:0007669"/>
    <property type="project" value="TreeGrafter"/>
</dbReference>
<feature type="domain" description="Glucosidase II beta subunit N-terminal" evidence="3">
    <location>
        <begin position="26"/>
        <end position="168"/>
    </location>
</feature>
<dbReference type="InterPro" id="IPR028146">
    <property type="entry name" value="PRKCSH_N"/>
</dbReference>
<sequence>MEGSVTLSLVFAFFVFSAYWPSVLSAPSLLGVHPLDEKYFDSEKVKCKDGSSFFSRDRLNDNFCDCVDGTDEPGTSACPRGRFYCRNMGGRPKFLFSSNVNDNICDCCDGSDEYDGSFSCPNTCVMGGNIEYKAEIRHSTVNYVNAIDSRESKVGNKLEELIQNLEGLKALWIIQLVVFVFVLAVWLFRLHATKSNSDIEAMSTSDAEHQQARKWLEVDFWELSHN</sequence>
<evidence type="ECO:0000313" key="5">
    <source>
        <dbReference type="Proteomes" id="UP001279734"/>
    </source>
</evidence>
<dbReference type="EMBL" id="BSYO01000001">
    <property type="protein sequence ID" value="GMG98548.1"/>
    <property type="molecule type" value="Genomic_DNA"/>
</dbReference>
<protein>
    <recommendedName>
        <fullName evidence="3">Glucosidase II beta subunit N-terminal domain-containing protein</fullName>
    </recommendedName>
</protein>
<feature type="chain" id="PRO_5041970466" description="Glucosidase II beta subunit N-terminal domain-containing protein" evidence="2">
    <location>
        <begin position="26"/>
        <end position="226"/>
    </location>
</feature>
<dbReference type="AlphaFoldDB" id="A0AAD3RW73"/>
<dbReference type="PANTHER" id="PTHR12630">
    <property type="entry name" value="N-LINKED OLIGOSACCHARIDE PROCESSING"/>
    <property type="match status" value="1"/>
</dbReference>
<feature type="transmembrane region" description="Helical" evidence="1">
    <location>
        <begin position="170"/>
        <end position="188"/>
    </location>
</feature>
<dbReference type="InterPro" id="IPR039794">
    <property type="entry name" value="Gtb1-like"/>
</dbReference>
<accession>A0AAD3RW73</accession>
<keyword evidence="5" id="KW-1185">Reference proteome</keyword>
<evidence type="ECO:0000256" key="1">
    <source>
        <dbReference type="SAM" id="Phobius"/>
    </source>
</evidence>
<evidence type="ECO:0000259" key="3">
    <source>
        <dbReference type="Pfam" id="PF12999"/>
    </source>
</evidence>
<reference evidence="4" key="1">
    <citation type="submission" date="2023-05" db="EMBL/GenBank/DDBJ databases">
        <title>Nepenthes gracilis genome sequencing.</title>
        <authorList>
            <person name="Fukushima K."/>
        </authorList>
    </citation>
    <scope>NUCLEOTIDE SEQUENCE</scope>
    <source>
        <strain evidence="4">SING2019-196</strain>
    </source>
</reference>
<keyword evidence="1" id="KW-1133">Transmembrane helix</keyword>
<proteinExistence type="predicted"/>
<name>A0AAD3RW73_NEPGR</name>
<evidence type="ECO:0000313" key="4">
    <source>
        <dbReference type="EMBL" id="GMG98548.1"/>
    </source>
</evidence>
<organism evidence="4 5">
    <name type="scientific">Nepenthes gracilis</name>
    <name type="common">Slender pitcher plant</name>
    <dbReference type="NCBI Taxonomy" id="150966"/>
    <lineage>
        <taxon>Eukaryota</taxon>
        <taxon>Viridiplantae</taxon>
        <taxon>Streptophyta</taxon>
        <taxon>Embryophyta</taxon>
        <taxon>Tracheophyta</taxon>
        <taxon>Spermatophyta</taxon>
        <taxon>Magnoliopsida</taxon>
        <taxon>eudicotyledons</taxon>
        <taxon>Gunneridae</taxon>
        <taxon>Pentapetalae</taxon>
        <taxon>Caryophyllales</taxon>
        <taxon>Nepenthaceae</taxon>
        <taxon>Nepenthes</taxon>
    </lineage>
</organism>
<keyword evidence="1" id="KW-0812">Transmembrane</keyword>
<dbReference type="Pfam" id="PF12999">
    <property type="entry name" value="PRKCSH-like"/>
    <property type="match status" value="1"/>
</dbReference>
<dbReference type="GO" id="GO:0006491">
    <property type="term" value="P:N-glycan processing"/>
    <property type="evidence" value="ECO:0007669"/>
    <property type="project" value="TreeGrafter"/>
</dbReference>
<feature type="signal peptide" evidence="2">
    <location>
        <begin position="1"/>
        <end position="25"/>
    </location>
</feature>
<keyword evidence="2" id="KW-0732">Signal</keyword>
<gene>
    <name evidence="4" type="ORF">Nepgr_000388</name>
</gene>
<comment type="caution">
    <text evidence="4">The sequence shown here is derived from an EMBL/GenBank/DDBJ whole genome shotgun (WGS) entry which is preliminary data.</text>
</comment>
<evidence type="ECO:0000256" key="2">
    <source>
        <dbReference type="SAM" id="SignalP"/>
    </source>
</evidence>